<gene>
    <name evidence="2" type="ORF">BKA24_002093</name>
</gene>
<organism evidence="2 3">
    <name type="scientific">Microbacterium marinum</name>
    <dbReference type="NCBI Taxonomy" id="421115"/>
    <lineage>
        <taxon>Bacteria</taxon>
        <taxon>Bacillati</taxon>
        <taxon>Actinomycetota</taxon>
        <taxon>Actinomycetes</taxon>
        <taxon>Micrococcales</taxon>
        <taxon>Microbacteriaceae</taxon>
        <taxon>Microbacterium</taxon>
    </lineage>
</organism>
<keyword evidence="3" id="KW-1185">Reference proteome</keyword>
<accession>A0A7W7BTI7</accession>
<dbReference type="RefSeq" id="WP_184220923.1">
    <property type="nucleotide sequence ID" value="NZ_JACHMD010000001.1"/>
</dbReference>
<comment type="caution">
    <text evidence="2">The sequence shown here is derived from an EMBL/GenBank/DDBJ whole genome shotgun (WGS) entry which is preliminary data.</text>
</comment>
<evidence type="ECO:0000313" key="2">
    <source>
        <dbReference type="EMBL" id="MBB4667384.1"/>
    </source>
</evidence>
<name>A0A7W7BTI7_9MICO</name>
<proteinExistence type="predicted"/>
<dbReference type="Proteomes" id="UP000573729">
    <property type="component" value="Unassembled WGS sequence"/>
</dbReference>
<reference evidence="2 3" key="1">
    <citation type="submission" date="2020-08" db="EMBL/GenBank/DDBJ databases">
        <title>Sequencing the genomes of 1000 actinobacteria strains.</title>
        <authorList>
            <person name="Klenk H.-P."/>
        </authorList>
    </citation>
    <scope>NUCLEOTIDE SEQUENCE [LARGE SCALE GENOMIC DNA]</scope>
    <source>
        <strain evidence="2 3">DSM 24947</strain>
    </source>
</reference>
<evidence type="ECO:0000256" key="1">
    <source>
        <dbReference type="SAM" id="MobiDB-lite"/>
    </source>
</evidence>
<dbReference type="AlphaFoldDB" id="A0A7W7BTI7"/>
<feature type="region of interest" description="Disordered" evidence="1">
    <location>
        <begin position="300"/>
        <end position="339"/>
    </location>
</feature>
<dbReference type="EMBL" id="JACHMD010000001">
    <property type="protein sequence ID" value="MBB4667384.1"/>
    <property type="molecule type" value="Genomic_DNA"/>
</dbReference>
<evidence type="ECO:0000313" key="3">
    <source>
        <dbReference type="Proteomes" id="UP000573729"/>
    </source>
</evidence>
<feature type="compositionally biased region" description="Low complexity" evidence="1">
    <location>
        <begin position="304"/>
        <end position="332"/>
    </location>
</feature>
<sequence length="426" mass="44704">MDAPLLTAPPALRELAIGDAPFAGTLRAGDPPQLWTDAASFAASAAWAAVAADHLLTAQDSARTDEGTWVVLPHCPVRLTDVVERGGCRSAGAITTVIVSALRGAAQADALDADDGRWWVTAEGRPVLALTGTSSWREETRALLERIAVDAEEAQAELIHRVLATIDDARLLRREGEALEDEIFREAAAAPLDLATPAEPMTPAADPLRRSAVARDTRGVGLLADIVERVVDGAIADRMRGAAASAGALIARIRFRRSTAPTQARTVERPRTGRRAIAVAAAAAAAVIIVGVLWPAEEGDPVETAPRSSPAQASTQASTPGAAQPAQAEASPAPTPTGDPLHAGAALIALLAECDDDDCRTSRWEAPASAQPIAAASEEYEIDLVDEYGGVAALRVTGQDRTQIVVIVRQNDEWLVREVYDLADQP</sequence>
<protein>
    <submittedName>
        <fullName evidence="2">Uncharacterized protein</fullName>
    </submittedName>
</protein>